<reference evidence="1" key="1">
    <citation type="submission" date="2022-12" db="EMBL/GenBank/DDBJ databases">
        <title>Genome Sequence of Lasiodiplodia mahajangana.</title>
        <authorList>
            <person name="Buettner E."/>
        </authorList>
    </citation>
    <scope>NUCLEOTIDE SEQUENCE</scope>
    <source>
        <strain evidence="1">VT137</strain>
    </source>
</reference>
<sequence>MGVDYRKAPPLPAPTESESVIAATETAQSDLSNVADEESHYSLPDDGTPVTIRTGGHRANRSRTSLLIEYYEGGKMSPSGSRVTERKPSVRVRLTPSKTRGESDRIRITETRSSRKTSQPKRAIASSNLTYSELDMTDPEDAHSMHSYASATEESNVSRNPIEVDIDPSAVHSRRRRKVSSPLIPAADSKSSTYAPANMSDISAIPTDSFLDGSGPSNTRDDPYGYGSTPATNVPAADKGHRRQRSEHHDHNMTQKSKPERRHKSRNKTTSAVEKDIEYRSSPRRKSRGNQKESVVSALEPSVLSSQLTPSQRSYDSHSSSKISINNPKLLETVEDAIRRLILPELDAIKRETSLRETKKAKDRGSLSSLTSRPGSQERSFAPWQH</sequence>
<gene>
    <name evidence="1" type="ORF">O1611_g3487</name>
</gene>
<protein>
    <submittedName>
        <fullName evidence="1">Uncharacterized protein</fullName>
    </submittedName>
</protein>
<accession>A0ACC2JRN4</accession>
<keyword evidence="2" id="KW-1185">Reference proteome</keyword>
<organism evidence="1 2">
    <name type="scientific">Lasiodiplodia mahajangana</name>
    <dbReference type="NCBI Taxonomy" id="1108764"/>
    <lineage>
        <taxon>Eukaryota</taxon>
        <taxon>Fungi</taxon>
        <taxon>Dikarya</taxon>
        <taxon>Ascomycota</taxon>
        <taxon>Pezizomycotina</taxon>
        <taxon>Dothideomycetes</taxon>
        <taxon>Dothideomycetes incertae sedis</taxon>
        <taxon>Botryosphaeriales</taxon>
        <taxon>Botryosphaeriaceae</taxon>
        <taxon>Lasiodiplodia</taxon>
    </lineage>
</organism>
<comment type="caution">
    <text evidence="1">The sequence shown here is derived from an EMBL/GenBank/DDBJ whole genome shotgun (WGS) entry which is preliminary data.</text>
</comment>
<evidence type="ECO:0000313" key="1">
    <source>
        <dbReference type="EMBL" id="KAJ8130143.1"/>
    </source>
</evidence>
<dbReference type="EMBL" id="JAPUUL010000571">
    <property type="protein sequence ID" value="KAJ8130143.1"/>
    <property type="molecule type" value="Genomic_DNA"/>
</dbReference>
<dbReference type="Proteomes" id="UP001153332">
    <property type="component" value="Unassembled WGS sequence"/>
</dbReference>
<proteinExistence type="predicted"/>
<evidence type="ECO:0000313" key="2">
    <source>
        <dbReference type="Proteomes" id="UP001153332"/>
    </source>
</evidence>
<name>A0ACC2JRN4_9PEZI</name>